<keyword evidence="2" id="KW-0812">Transmembrane</keyword>
<name>A0ABS4UXY8_9ACTN</name>
<dbReference type="InterPro" id="IPR011042">
    <property type="entry name" value="6-blade_b-propeller_TolB-like"/>
</dbReference>
<feature type="compositionally biased region" description="Pro residues" evidence="1">
    <location>
        <begin position="67"/>
        <end position="78"/>
    </location>
</feature>
<evidence type="ECO:0000313" key="4">
    <source>
        <dbReference type="Proteomes" id="UP000755585"/>
    </source>
</evidence>
<evidence type="ECO:0000313" key="3">
    <source>
        <dbReference type="EMBL" id="MBP2356468.1"/>
    </source>
</evidence>
<dbReference type="InterPro" id="IPR011044">
    <property type="entry name" value="Quino_amine_DH_bsu"/>
</dbReference>
<gene>
    <name evidence="3" type="ORF">JOF29_007578</name>
</gene>
<dbReference type="RefSeq" id="WP_209698982.1">
    <property type="nucleotide sequence ID" value="NZ_BAAAVU010000024.1"/>
</dbReference>
<comment type="caution">
    <text evidence="3">The sequence shown here is derived from an EMBL/GenBank/DDBJ whole genome shotgun (WGS) entry which is preliminary data.</text>
</comment>
<evidence type="ECO:0000256" key="1">
    <source>
        <dbReference type="SAM" id="MobiDB-lite"/>
    </source>
</evidence>
<keyword evidence="2" id="KW-1133">Transmembrane helix</keyword>
<sequence>MTDTETRLRDYLQAQATTVPDTAQGPGFEPLARRRHWPVLAAAAAIAVVLAVSVTFLTRLSGDTPQPAEPVPTGPPTIPYTDGTTLHDGGQRVRMPKGLDAFLFGRLDGGGWLAMSTPRPRQFQAAVLNPDGTFRAIGPERSDGNTLSPDRKQVAVMHYLTGTRGEIVIVDIKTGKAVSRTPLSHQPTLLGWNRSGLWMANEGVTTNELMVWPQPGSGRPEHLDAPGFEGGLSAPADTDTIALTTRQGSDRCLKAGVLRDGALKILRQYCDAGPESVYSVMSPDGRNIVNSHAKLVVDVRSGKITKLQLPAADEMTDFPPPQFEDANRLILLSTPPRNQHKPPAMYRCDVRSGECAVIQQNATEVTLQEP</sequence>
<accession>A0ABS4UXY8</accession>
<dbReference type="Gene3D" id="2.120.10.30">
    <property type="entry name" value="TolB, C-terminal domain"/>
    <property type="match status" value="1"/>
</dbReference>
<keyword evidence="4" id="KW-1185">Reference proteome</keyword>
<feature type="transmembrane region" description="Helical" evidence="2">
    <location>
        <begin position="37"/>
        <end position="57"/>
    </location>
</feature>
<evidence type="ECO:0000256" key="2">
    <source>
        <dbReference type="SAM" id="Phobius"/>
    </source>
</evidence>
<evidence type="ECO:0008006" key="5">
    <source>
        <dbReference type="Google" id="ProtNLM"/>
    </source>
</evidence>
<feature type="region of interest" description="Disordered" evidence="1">
    <location>
        <begin position="61"/>
        <end position="80"/>
    </location>
</feature>
<dbReference type="Proteomes" id="UP000755585">
    <property type="component" value="Unassembled WGS sequence"/>
</dbReference>
<reference evidence="3 4" key="1">
    <citation type="submission" date="2021-03" db="EMBL/GenBank/DDBJ databases">
        <title>Sequencing the genomes of 1000 actinobacteria strains.</title>
        <authorList>
            <person name="Klenk H.-P."/>
        </authorList>
    </citation>
    <scope>NUCLEOTIDE SEQUENCE [LARGE SCALE GENOMIC DNA]</scope>
    <source>
        <strain evidence="3 4">DSM 18824</strain>
    </source>
</reference>
<organism evidence="3 4">
    <name type="scientific">Kribbella aluminosa</name>
    <dbReference type="NCBI Taxonomy" id="416017"/>
    <lineage>
        <taxon>Bacteria</taxon>
        <taxon>Bacillati</taxon>
        <taxon>Actinomycetota</taxon>
        <taxon>Actinomycetes</taxon>
        <taxon>Propionibacteriales</taxon>
        <taxon>Kribbellaceae</taxon>
        <taxon>Kribbella</taxon>
    </lineage>
</organism>
<dbReference type="EMBL" id="JAGINT010000002">
    <property type="protein sequence ID" value="MBP2356468.1"/>
    <property type="molecule type" value="Genomic_DNA"/>
</dbReference>
<protein>
    <recommendedName>
        <fullName evidence="5">WD40 repeat protein</fullName>
    </recommendedName>
</protein>
<dbReference type="SUPFAM" id="SSF50969">
    <property type="entry name" value="YVTN repeat-like/Quinoprotein amine dehydrogenase"/>
    <property type="match status" value="1"/>
</dbReference>
<keyword evidence="2" id="KW-0472">Membrane</keyword>
<proteinExistence type="predicted"/>